<accession>A0A5B9QAF6</accession>
<sequence length="376" mass="40195">MGEKMKNKWVITMVVGYVLLFLTYFFSSGTRGDLWFMLHYYRMEIVLVRGTHFGDSLTNGHWEGRVAIPSKYPLYLSVGLILAGTGMAIRNDTKEHSRRTVQQIKNRPVVGHGKPADAAETSTAAKPNQARTLSTSCQQPCEDGSLDQRRCAMRWLTISAAVVGAALGLGSFSDGVHAAPVVYSGSDNGSTSLVGSPNSSAAAAAFDLTTGALAMLDFETALPAGVTISGGTIGDADDVCATANLHCYATSPVNVLRNNGTTIQFSDPINAVGAYFTGWQIDGQEMLIRYANGEEAAIEMPPGNFAGGTIFFGFIDNGASITRITYVAGNPNNTDAVGIDDIRYGVVIPEPSSTILSFSAYVVLIQLRRMKFRFGV</sequence>
<name>A0A5B9QAF6_9BACT</name>
<dbReference type="EMBL" id="CP042913">
    <property type="protein sequence ID" value="QEG35957.1"/>
    <property type="molecule type" value="Genomic_DNA"/>
</dbReference>
<evidence type="ECO:0000313" key="4">
    <source>
        <dbReference type="Proteomes" id="UP000323917"/>
    </source>
</evidence>
<organism evidence="3 4">
    <name type="scientific">Bythopirellula goksoeyrii</name>
    <dbReference type="NCBI Taxonomy" id="1400387"/>
    <lineage>
        <taxon>Bacteria</taxon>
        <taxon>Pseudomonadati</taxon>
        <taxon>Planctomycetota</taxon>
        <taxon>Planctomycetia</taxon>
        <taxon>Pirellulales</taxon>
        <taxon>Lacipirellulaceae</taxon>
        <taxon>Bythopirellula</taxon>
    </lineage>
</organism>
<evidence type="ECO:0000256" key="2">
    <source>
        <dbReference type="SAM" id="Phobius"/>
    </source>
</evidence>
<keyword evidence="2" id="KW-0472">Membrane</keyword>
<keyword evidence="4" id="KW-1185">Reference proteome</keyword>
<evidence type="ECO:0000256" key="1">
    <source>
        <dbReference type="SAM" id="MobiDB-lite"/>
    </source>
</evidence>
<evidence type="ECO:0000313" key="3">
    <source>
        <dbReference type="EMBL" id="QEG35957.1"/>
    </source>
</evidence>
<keyword evidence="2" id="KW-0812">Transmembrane</keyword>
<gene>
    <name evidence="3" type="ORF">Pr1d_32660</name>
</gene>
<keyword evidence="2" id="KW-1133">Transmembrane helix</keyword>
<reference evidence="3 4" key="1">
    <citation type="submission" date="2019-08" db="EMBL/GenBank/DDBJ databases">
        <title>Deep-cultivation of Planctomycetes and their phenomic and genomic characterization uncovers novel biology.</title>
        <authorList>
            <person name="Wiegand S."/>
            <person name="Jogler M."/>
            <person name="Boedeker C."/>
            <person name="Pinto D."/>
            <person name="Vollmers J."/>
            <person name="Rivas-Marin E."/>
            <person name="Kohn T."/>
            <person name="Peeters S.H."/>
            <person name="Heuer A."/>
            <person name="Rast P."/>
            <person name="Oberbeckmann S."/>
            <person name="Bunk B."/>
            <person name="Jeske O."/>
            <person name="Meyerdierks A."/>
            <person name="Storesund J.E."/>
            <person name="Kallscheuer N."/>
            <person name="Luecker S."/>
            <person name="Lage O.M."/>
            <person name="Pohl T."/>
            <person name="Merkel B.J."/>
            <person name="Hornburger P."/>
            <person name="Mueller R.-W."/>
            <person name="Bruemmer F."/>
            <person name="Labrenz M."/>
            <person name="Spormann A.M."/>
            <person name="Op den Camp H."/>
            <person name="Overmann J."/>
            <person name="Amann R."/>
            <person name="Jetten M.S.M."/>
            <person name="Mascher T."/>
            <person name="Medema M.H."/>
            <person name="Devos D.P."/>
            <person name="Kaster A.-K."/>
            <person name="Ovreas L."/>
            <person name="Rohde M."/>
            <person name="Galperin M.Y."/>
            <person name="Jogler C."/>
        </authorList>
    </citation>
    <scope>NUCLEOTIDE SEQUENCE [LARGE SCALE GENOMIC DNA]</scope>
    <source>
        <strain evidence="3 4">Pr1d</strain>
    </source>
</reference>
<feature type="transmembrane region" description="Helical" evidence="2">
    <location>
        <begin position="9"/>
        <end position="27"/>
    </location>
</feature>
<proteinExistence type="predicted"/>
<dbReference type="Proteomes" id="UP000323917">
    <property type="component" value="Chromosome"/>
</dbReference>
<feature type="compositionally biased region" description="Polar residues" evidence="1">
    <location>
        <begin position="120"/>
        <end position="139"/>
    </location>
</feature>
<protein>
    <submittedName>
        <fullName evidence="3">Uncharacterized protein</fullName>
    </submittedName>
</protein>
<dbReference type="AlphaFoldDB" id="A0A5B9QAF6"/>
<dbReference type="KEGG" id="bgok:Pr1d_32660"/>
<feature type="region of interest" description="Disordered" evidence="1">
    <location>
        <begin position="109"/>
        <end position="139"/>
    </location>
</feature>